<evidence type="ECO:0000256" key="11">
    <source>
        <dbReference type="SAM" id="SignalP"/>
    </source>
</evidence>
<dbReference type="CDD" id="cd00064">
    <property type="entry name" value="FU"/>
    <property type="match status" value="1"/>
</dbReference>
<keyword evidence="7 11" id="KW-0732">Signal</keyword>
<evidence type="ECO:0000256" key="7">
    <source>
        <dbReference type="ARBA" id="ARBA00022729"/>
    </source>
</evidence>
<dbReference type="PANTHER" id="PTHR46987:SF1">
    <property type="entry name" value="R-SPONDIN-3"/>
    <property type="match status" value="1"/>
</dbReference>
<comment type="similarity">
    <text evidence="2">Belongs to the R-spondin family.</text>
</comment>
<feature type="signal peptide" evidence="11">
    <location>
        <begin position="1"/>
        <end position="20"/>
    </location>
</feature>
<keyword evidence="3" id="KW-0964">Secreted</keyword>
<evidence type="ECO:0000256" key="9">
    <source>
        <dbReference type="ARBA" id="ARBA00023180"/>
    </source>
</evidence>
<accession>A0A3B3Q5R1</accession>
<dbReference type="STRING" id="1676925.ENSPKIP00000001967"/>
<feature type="compositionally biased region" description="Basic and acidic residues" evidence="10">
    <location>
        <begin position="270"/>
        <end position="284"/>
    </location>
</feature>
<evidence type="ECO:0000259" key="13">
    <source>
        <dbReference type="Pfam" id="PF19028"/>
    </source>
</evidence>
<evidence type="ECO:0000313" key="14">
    <source>
        <dbReference type="Ensembl" id="ENSPKIP00000001967.1"/>
    </source>
</evidence>
<keyword evidence="6" id="KW-0879">Wnt signaling pathway</keyword>
<dbReference type="GeneID" id="111841671"/>
<name>A0A3B3Q5R1_9TELE</name>
<feature type="domain" description="R-spondin Fu-CRD" evidence="12">
    <location>
        <begin position="43"/>
        <end position="144"/>
    </location>
</feature>
<gene>
    <name evidence="14" type="primary">RSPO3</name>
</gene>
<dbReference type="InterPro" id="IPR036383">
    <property type="entry name" value="TSP1_rpt_sf"/>
</dbReference>
<evidence type="ECO:0000313" key="15">
    <source>
        <dbReference type="Proteomes" id="UP000261540"/>
    </source>
</evidence>
<keyword evidence="15" id="KW-1185">Reference proteome</keyword>
<dbReference type="Ensembl" id="ENSPKIT00000025903.1">
    <property type="protein sequence ID" value="ENSPKIP00000001967.1"/>
    <property type="gene ID" value="ENSPKIG00000020046.1"/>
</dbReference>
<reference evidence="14" key="2">
    <citation type="submission" date="2025-09" db="UniProtKB">
        <authorList>
            <consortium name="Ensembl"/>
        </authorList>
    </citation>
    <scope>IDENTIFICATION</scope>
</reference>
<dbReference type="Gene3D" id="2.20.100.10">
    <property type="entry name" value="Thrombospondin type-1 (TSP1) repeat"/>
    <property type="match status" value="1"/>
</dbReference>
<dbReference type="GO" id="GO:0016055">
    <property type="term" value="P:Wnt signaling pathway"/>
    <property type="evidence" value="ECO:0007669"/>
    <property type="project" value="UniProtKB-KW"/>
</dbReference>
<evidence type="ECO:0000256" key="6">
    <source>
        <dbReference type="ARBA" id="ARBA00022687"/>
    </source>
</evidence>
<dbReference type="PANTHER" id="PTHR46987">
    <property type="entry name" value="NEUROHYPOPHYSIAL HORMONES, N-TERMINAL DOMAIN CONTAINING PROTEIN"/>
    <property type="match status" value="1"/>
</dbReference>
<comment type="subcellular location">
    <subcellularLocation>
        <location evidence="1">Secreted</location>
    </subcellularLocation>
</comment>
<proteinExistence type="inferred from homology"/>
<evidence type="ECO:0000256" key="4">
    <source>
        <dbReference type="ARBA" id="ARBA00022606"/>
    </source>
</evidence>
<dbReference type="Pfam" id="PF19028">
    <property type="entry name" value="TSP1_spondin"/>
    <property type="match status" value="1"/>
</dbReference>
<feature type="region of interest" description="Disordered" evidence="10">
    <location>
        <begin position="256"/>
        <end position="320"/>
    </location>
</feature>
<dbReference type="GO" id="GO:0005576">
    <property type="term" value="C:extracellular region"/>
    <property type="evidence" value="ECO:0007669"/>
    <property type="project" value="UniProtKB-SubCell"/>
</dbReference>
<dbReference type="InterPro" id="IPR043601">
    <property type="entry name" value="Rspo_Fu-CRD_dom"/>
</dbReference>
<protein>
    <submittedName>
        <fullName evidence="14">R-spondin 3</fullName>
    </submittedName>
</protein>
<dbReference type="Proteomes" id="UP000261540">
    <property type="component" value="Unplaced"/>
</dbReference>
<feature type="domain" description="Spondin-like TSP1" evidence="13">
    <location>
        <begin position="198"/>
        <end position="252"/>
    </location>
</feature>
<dbReference type="GeneTree" id="ENSGT00940000157815"/>
<keyword evidence="4" id="KW-0716">Sensory transduction</keyword>
<dbReference type="SUPFAM" id="SSF82895">
    <property type="entry name" value="TSP-1 type 1 repeat"/>
    <property type="match status" value="1"/>
</dbReference>
<dbReference type="InterPro" id="IPR006212">
    <property type="entry name" value="Furin_repeat"/>
</dbReference>
<evidence type="ECO:0000256" key="2">
    <source>
        <dbReference type="ARBA" id="ARBA00007308"/>
    </source>
</evidence>
<evidence type="ECO:0000256" key="5">
    <source>
        <dbReference type="ARBA" id="ARBA00022674"/>
    </source>
</evidence>
<dbReference type="GO" id="GO:0008201">
    <property type="term" value="F:heparin binding"/>
    <property type="evidence" value="ECO:0007669"/>
    <property type="project" value="UniProtKB-KW"/>
</dbReference>
<keyword evidence="5" id="KW-0358">Heparin-binding</keyword>
<dbReference type="PROSITE" id="PS50092">
    <property type="entry name" value="TSP1"/>
    <property type="match status" value="1"/>
</dbReference>
<dbReference type="InterPro" id="IPR009030">
    <property type="entry name" value="Growth_fac_rcpt_cys_sf"/>
</dbReference>
<dbReference type="Pfam" id="PF15913">
    <property type="entry name" value="Furin-like_2"/>
    <property type="match status" value="1"/>
</dbReference>
<feature type="chain" id="PRO_5017188296" evidence="11">
    <location>
        <begin position="21"/>
        <end position="320"/>
    </location>
</feature>
<keyword evidence="9" id="KW-0325">Glycoprotein</keyword>
<dbReference type="SUPFAM" id="SSF57184">
    <property type="entry name" value="Growth factor receptor domain"/>
    <property type="match status" value="1"/>
</dbReference>
<evidence type="ECO:0000256" key="1">
    <source>
        <dbReference type="ARBA" id="ARBA00004613"/>
    </source>
</evidence>
<evidence type="ECO:0000256" key="8">
    <source>
        <dbReference type="ARBA" id="ARBA00023157"/>
    </source>
</evidence>
<dbReference type="RefSeq" id="XP_023663345.1">
    <property type="nucleotide sequence ID" value="XM_023807577.2"/>
</dbReference>
<evidence type="ECO:0000256" key="10">
    <source>
        <dbReference type="SAM" id="MobiDB-lite"/>
    </source>
</evidence>
<reference evidence="14" key="1">
    <citation type="submission" date="2025-08" db="UniProtKB">
        <authorList>
            <consortium name="Ensembl"/>
        </authorList>
    </citation>
    <scope>IDENTIFICATION</scope>
</reference>
<dbReference type="InterPro" id="IPR000884">
    <property type="entry name" value="TSP1_rpt"/>
</dbReference>
<dbReference type="SMART" id="SM00261">
    <property type="entry name" value="FU"/>
    <property type="match status" value="3"/>
</dbReference>
<sequence>MQLKLISIVLILHCMEYTDCQQNPPRHRQHKQSPGVSWGCHGGCLTCSAANGCLSCKPRFFFFLERSGMRQVGVCVSSCPSGYYGTRSRSPDMNKCTKCGLSNCDSCFNKNFCMRCKEGYYLYHGKCHVTCPEGLIPSTMQRECVHDCTEGCEDCLNEDSCTRCRSGLYLLQGQCTQTCPSNFEPKEQLRECTPQVPCDVGEWSDWSPCSRRGKTCGFKRGEESRGRDILRQASPHADACPPTTETRKCVVKRKRCPGRRKGERRHRKNRKEEGQDSQQEHAEAGELEDHEELESRNKTEHRRRRGQSREAVLPTEGAVH</sequence>
<keyword evidence="8" id="KW-1015">Disulfide bond</keyword>
<dbReference type="InterPro" id="IPR044004">
    <property type="entry name" value="TSP1_spondin_dom"/>
</dbReference>
<evidence type="ECO:0000259" key="12">
    <source>
        <dbReference type="Pfam" id="PF15913"/>
    </source>
</evidence>
<evidence type="ECO:0000256" key="3">
    <source>
        <dbReference type="ARBA" id="ARBA00022525"/>
    </source>
</evidence>
<dbReference type="AlphaFoldDB" id="A0A3B3Q5R1"/>
<feature type="compositionally biased region" description="Basic residues" evidence="10">
    <location>
        <begin position="256"/>
        <end position="269"/>
    </location>
</feature>
<organism evidence="14 15">
    <name type="scientific">Paramormyrops kingsleyae</name>
    <dbReference type="NCBI Taxonomy" id="1676925"/>
    <lineage>
        <taxon>Eukaryota</taxon>
        <taxon>Metazoa</taxon>
        <taxon>Chordata</taxon>
        <taxon>Craniata</taxon>
        <taxon>Vertebrata</taxon>
        <taxon>Euteleostomi</taxon>
        <taxon>Actinopterygii</taxon>
        <taxon>Neopterygii</taxon>
        <taxon>Teleostei</taxon>
        <taxon>Osteoglossocephala</taxon>
        <taxon>Osteoglossomorpha</taxon>
        <taxon>Osteoglossiformes</taxon>
        <taxon>Mormyridae</taxon>
        <taxon>Paramormyrops</taxon>
    </lineage>
</organism>
<dbReference type="OrthoDB" id="10257656at2759"/>
<dbReference type="Gene3D" id="2.10.220.10">
    <property type="entry name" value="Hormone Receptor, Insulin-like Growth Factor Receptor 1, Chain A, domain 2"/>
    <property type="match status" value="2"/>
</dbReference>
<dbReference type="InterPro" id="IPR051514">
    <property type="entry name" value="R-spondin"/>
</dbReference>